<evidence type="ECO:0000256" key="11">
    <source>
        <dbReference type="ARBA" id="ARBA00023004"/>
    </source>
</evidence>
<evidence type="ECO:0000256" key="5">
    <source>
        <dbReference type="ARBA" id="ARBA00022630"/>
    </source>
</evidence>
<dbReference type="Gene3D" id="1.10.630.10">
    <property type="entry name" value="Cytochrome P450"/>
    <property type="match status" value="1"/>
</dbReference>
<dbReference type="Pfam" id="PF00258">
    <property type="entry name" value="Flavodoxin_1"/>
    <property type="match status" value="1"/>
</dbReference>
<dbReference type="PROSITE" id="PS00086">
    <property type="entry name" value="CYTOCHROME_P450"/>
    <property type="match status" value="1"/>
</dbReference>
<evidence type="ECO:0000256" key="13">
    <source>
        <dbReference type="PIRNR" id="PIRNR000209"/>
    </source>
</evidence>
<dbReference type="RefSeq" id="WP_171837746.1">
    <property type="nucleotide sequence ID" value="NZ_CP053708.1"/>
</dbReference>
<dbReference type="CDD" id="cd11068">
    <property type="entry name" value="CYP120A1"/>
    <property type="match status" value="1"/>
</dbReference>
<dbReference type="InterPro" id="IPR039261">
    <property type="entry name" value="FNR_nucleotide-bd"/>
</dbReference>
<dbReference type="Gene3D" id="1.20.990.10">
    <property type="entry name" value="NADPH-cytochrome p450 Reductase, Chain A, domain 3"/>
    <property type="match status" value="1"/>
</dbReference>
<dbReference type="Pfam" id="PF00667">
    <property type="entry name" value="FAD_binding_1"/>
    <property type="match status" value="1"/>
</dbReference>
<feature type="region of interest" description="Disordered" evidence="15">
    <location>
        <begin position="455"/>
        <end position="475"/>
    </location>
</feature>
<keyword evidence="5 13" id="KW-0285">Flavoprotein</keyword>
<dbReference type="InterPro" id="IPR017938">
    <property type="entry name" value="Riboflavin_synthase-like_b-brl"/>
</dbReference>
<dbReference type="Pfam" id="PF00175">
    <property type="entry name" value="NAD_binding_1"/>
    <property type="match status" value="1"/>
</dbReference>
<dbReference type="InterPro" id="IPR036396">
    <property type="entry name" value="Cyt_P450_sf"/>
</dbReference>
<dbReference type="InterPro" id="IPR003097">
    <property type="entry name" value="CysJ-like_FAD-binding"/>
</dbReference>
<dbReference type="EC" id="1.6.2.4" evidence="13"/>
<dbReference type="EC" id="1.14.14.1" evidence="13"/>
<feature type="domain" description="Flavodoxin-like" evidence="16">
    <location>
        <begin position="490"/>
        <end position="629"/>
    </location>
</feature>
<dbReference type="GO" id="GO:0005506">
    <property type="term" value="F:iron ion binding"/>
    <property type="evidence" value="ECO:0007669"/>
    <property type="project" value="UniProtKB-UniRule"/>
</dbReference>
<dbReference type="InterPro" id="IPR002401">
    <property type="entry name" value="Cyt_P450_E_grp-I"/>
</dbReference>
<evidence type="ECO:0000256" key="10">
    <source>
        <dbReference type="ARBA" id="ARBA00023002"/>
    </source>
</evidence>
<evidence type="ECO:0000313" key="18">
    <source>
        <dbReference type="EMBL" id="QKE89245.1"/>
    </source>
</evidence>
<dbReference type="SUPFAM" id="SSF63380">
    <property type="entry name" value="Riboflavin synthase domain-like"/>
    <property type="match status" value="1"/>
</dbReference>
<dbReference type="SUPFAM" id="SSF52218">
    <property type="entry name" value="Flavoproteins"/>
    <property type="match status" value="1"/>
</dbReference>
<keyword evidence="8 13" id="KW-0274">FAD</keyword>
<evidence type="ECO:0000256" key="2">
    <source>
        <dbReference type="ARBA" id="ARBA00010018"/>
    </source>
</evidence>
<organism evidence="18 19">
    <name type="scientific">Lichenicola cladoniae</name>
    <dbReference type="NCBI Taxonomy" id="1484109"/>
    <lineage>
        <taxon>Bacteria</taxon>
        <taxon>Pseudomonadati</taxon>
        <taxon>Pseudomonadota</taxon>
        <taxon>Alphaproteobacteria</taxon>
        <taxon>Acetobacterales</taxon>
        <taxon>Acetobacteraceae</taxon>
        <taxon>Lichenicola</taxon>
    </lineage>
</organism>
<dbReference type="InterPro" id="IPR023173">
    <property type="entry name" value="NADPH_Cyt_P450_Rdtase_alpha"/>
</dbReference>
<dbReference type="Gene3D" id="3.40.50.360">
    <property type="match status" value="1"/>
</dbReference>
<dbReference type="Pfam" id="PF00067">
    <property type="entry name" value="p450"/>
    <property type="match status" value="1"/>
</dbReference>
<comment type="catalytic activity">
    <reaction evidence="13">
        <text>2 oxidized [cytochrome P450] + NADPH = 2 reduced [cytochrome P450] + NADP(+) + H(+)</text>
        <dbReference type="Rhea" id="RHEA:24040"/>
        <dbReference type="Rhea" id="RHEA-COMP:14627"/>
        <dbReference type="Rhea" id="RHEA-COMP:14628"/>
        <dbReference type="ChEBI" id="CHEBI:15378"/>
        <dbReference type="ChEBI" id="CHEBI:55376"/>
        <dbReference type="ChEBI" id="CHEBI:57783"/>
        <dbReference type="ChEBI" id="CHEBI:58349"/>
        <dbReference type="ChEBI" id="CHEBI:60344"/>
        <dbReference type="EC" id="1.6.2.4"/>
    </reaction>
</comment>
<evidence type="ECO:0000259" key="17">
    <source>
        <dbReference type="PROSITE" id="PS51384"/>
    </source>
</evidence>
<dbReference type="PROSITE" id="PS51384">
    <property type="entry name" value="FAD_FR"/>
    <property type="match status" value="1"/>
</dbReference>
<evidence type="ECO:0000313" key="19">
    <source>
        <dbReference type="Proteomes" id="UP000500767"/>
    </source>
</evidence>
<dbReference type="PRINTS" id="PR00463">
    <property type="entry name" value="EP450I"/>
</dbReference>
<accession>A0A6M8HLN3</accession>
<dbReference type="InterPro" id="IPR023206">
    <property type="entry name" value="Bifunctional_P450_P450_red"/>
</dbReference>
<dbReference type="FunFam" id="1.10.630.10:FF:000040">
    <property type="entry name" value="Bifunctional cytochrome P450/NADPH--P450 reductase"/>
    <property type="match status" value="1"/>
</dbReference>
<evidence type="ECO:0000256" key="12">
    <source>
        <dbReference type="ARBA" id="ARBA00023033"/>
    </source>
</evidence>
<dbReference type="PRINTS" id="PR00385">
    <property type="entry name" value="P450"/>
</dbReference>
<dbReference type="InterPro" id="IPR001128">
    <property type="entry name" value="Cyt_P450"/>
</dbReference>
<comment type="similarity">
    <text evidence="2 13">In the N-terminal section; belongs to the cytochrome P450 family.</text>
</comment>
<comment type="catalytic activity">
    <reaction evidence="13">
        <text>an organic molecule + reduced [NADPH--hemoprotein reductase] + O2 = an alcohol + oxidized [NADPH--hemoprotein reductase] + H2O + H(+)</text>
        <dbReference type="Rhea" id="RHEA:17149"/>
        <dbReference type="Rhea" id="RHEA-COMP:11964"/>
        <dbReference type="Rhea" id="RHEA-COMP:11965"/>
        <dbReference type="ChEBI" id="CHEBI:15377"/>
        <dbReference type="ChEBI" id="CHEBI:15378"/>
        <dbReference type="ChEBI" id="CHEBI:15379"/>
        <dbReference type="ChEBI" id="CHEBI:30879"/>
        <dbReference type="ChEBI" id="CHEBI:57618"/>
        <dbReference type="ChEBI" id="CHEBI:58210"/>
        <dbReference type="ChEBI" id="CHEBI:142491"/>
        <dbReference type="EC" id="1.14.14.1"/>
    </reaction>
</comment>
<dbReference type="AlphaFoldDB" id="A0A6M8HLN3"/>
<evidence type="ECO:0000256" key="1">
    <source>
        <dbReference type="ARBA" id="ARBA00001971"/>
    </source>
</evidence>
<proteinExistence type="inferred from homology"/>
<keyword evidence="19" id="KW-1185">Reference proteome</keyword>
<dbReference type="Gene3D" id="3.40.50.80">
    <property type="entry name" value="Nucleotide-binding domain of ferredoxin-NADP reductase (FNR) module"/>
    <property type="match status" value="1"/>
</dbReference>
<keyword evidence="4 13" id="KW-0349">Heme</keyword>
<keyword evidence="7 13" id="KW-0479">Metal-binding</keyword>
<sequence length="1056" mass="115931">MPISPIPQPRTIPLLGNLADIDSHGPVQSLMRLAAEHGEIFRLSLAGQNPIIVSSHALVDELCDETRFCKKVHSSIEHVRPLAGDGLFTAYDHEPNWARAHHLLMPAFGPLGVRAMFGKMLDVAEQMLLRWERFGDAEIDVADNMTRLTLDTIALCAFDYRFNSFYQNEMHPFVAAMVGALDEASARARRPEVASLVMLTRRRQFDHDVRLMHALTDTLVAERRAHRRPDGAPDLLDIMLDGQNDNGALPDENIRYQMVTFLVAGHETTSGLLSFALFLALQNPTVLDQARAQIDAVLEGRAPTVEDLGRLHCVEQILMETLRLWPTAPAFAVTPLQDTIVGGRYAVTTEDTLLVLSPALHRDPAVWGADAERFRPDRFAPEQARQLPPNAWKPFGTGRRACIGRGFAMQEAQLVLAMILQRFHIELADPGYRLEITETLTIKPHNLFIRARRRGPAARRPASAMPSAPQRPLTPHIEPAAAGPSTGGRLLVLYGSNTGSCEAFARRIASDAAGQGYAAKVAGLDTYTGQLPTDGAVILLSATYEGQPPDNAAAFLSWLEAEEPGALSGVRFAVFGCGNPQWSRTYQAIPKRLDGALERAGANRIRPRGEADASGDFFGDFDEWYAQLWADLGRTFGQQPVAAAVPQALEMDVLPPGRATSLRLTDLQGGVVLSNRILGDTDRSPGNSVKRHIEIALPSGMSYRTGDYLAVLPRNPPNNVTRALRRFALAPDTQIVVRKGGPATTLPVGYPVSVAELLANYVELEQPATREHVNMLVECTHCTPEKMALAAFAHPDIYRSEVLAKRVSLLSLLERFPSCNLSLAAFLGSLPGMRVRQYSISSSPLRDPARCSLTFSVLDAPALSGNGQYLGVASNYLAGLGEGARPSVAVRPSQAFHPPAEPATPMILVCAGAGFAPFHGFLQERALLKRQDKPVGPALLFFGVAHRDIDRIYREELRTWEDEGVVTVRMSYSREPEGDVRYVQHRMWQDRADVADLFRRGATVFVCGDGVRMAPDVRATFVRIYGEAMTVPPEEAEAWADRIEHENGRYVADVFS</sequence>
<dbReference type="PROSITE" id="PS50902">
    <property type="entry name" value="FLAVODOXIN_LIKE"/>
    <property type="match status" value="1"/>
</dbReference>
<reference evidence="18 19" key="1">
    <citation type="journal article" date="2014" name="World J. Microbiol. Biotechnol.">
        <title>Biodiversity and physiological characteristics of Antarctic and Arctic lichens-associated bacteria.</title>
        <authorList>
            <person name="Lee Y.M."/>
            <person name="Kim E.H."/>
            <person name="Lee H.K."/>
            <person name="Hong S.G."/>
        </authorList>
    </citation>
    <scope>NUCLEOTIDE SEQUENCE [LARGE SCALE GENOMIC DNA]</scope>
    <source>
        <strain evidence="18 19">PAMC 26569</strain>
    </source>
</reference>
<comment type="cofactor">
    <cofactor evidence="1 13 14">
        <name>heme</name>
        <dbReference type="ChEBI" id="CHEBI:30413"/>
    </cofactor>
</comment>
<dbReference type="InterPro" id="IPR008254">
    <property type="entry name" value="Flavodoxin/NO_synth"/>
</dbReference>
<dbReference type="GO" id="GO:0020037">
    <property type="term" value="F:heme binding"/>
    <property type="evidence" value="ECO:0007669"/>
    <property type="project" value="UniProtKB-UniRule"/>
</dbReference>
<dbReference type="EMBL" id="CP053708">
    <property type="protein sequence ID" value="QKE89245.1"/>
    <property type="molecule type" value="Genomic_DNA"/>
</dbReference>
<keyword evidence="10 13" id="KW-0560">Oxidoreductase</keyword>
<evidence type="ECO:0000256" key="9">
    <source>
        <dbReference type="ARBA" id="ARBA00022857"/>
    </source>
</evidence>
<keyword evidence="3 13" id="KW-0813">Transport</keyword>
<evidence type="ECO:0000256" key="7">
    <source>
        <dbReference type="ARBA" id="ARBA00022723"/>
    </source>
</evidence>
<evidence type="ECO:0000256" key="14">
    <source>
        <dbReference type="PIRSR" id="PIRSR000209-1"/>
    </source>
</evidence>
<dbReference type="InterPro" id="IPR017972">
    <property type="entry name" value="Cyt_P450_CS"/>
</dbReference>
<dbReference type="InterPro" id="IPR017927">
    <property type="entry name" value="FAD-bd_FR_type"/>
</dbReference>
<keyword evidence="6 13" id="KW-0288">FMN</keyword>
<dbReference type="CDD" id="cd06206">
    <property type="entry name" value="bifunctional_CYPOR"/>
    <property type="match status" value="1"/>
</dbReference>
<dbReference type="GO" id="GO:0010181">
    <property type="term" value="F:FMN binding"/>
    <property type="evidence" value="ECO:0007669"/>
    <property type="project" value="UniProtKB-UniRule"/>
</dbReference>
<dbReference type="GO" id="GO:0005829">
    <property type="term" value="C:cytosol"/>
    <property type="evidence" value="ECO:0007669"/>
    <property type="project" value="TreeGrafter"/>
</dbReference>
<dbReference type="SUPFAM" id="SSF48264">
    <property type="entry name" value="Cytochrome P450"/>
    <property type="match status" value="1"/>
</dbReference>
<evidence type="ECO:0000256" key="3">
    <source>
        <dbReference type="ARBA" id="ARBA00022448"/>
    </source>
</evidence>
<dbReference type="GO" id="GO:0050660">
    <property type="term" value="F:flavin adenine dinucleotide binding"/>
    <property type="evidence" value="ECO:0007669"/>
    <property type="project" value="TreeGrafter"/>
</dbReference>
<dbReference type="GO" id="GO:0003958">
    <property type="term" value="F:NADPH-hemoprotein reductase activity"/>
    <property type="evidence" value="ECO:0007669"/>
    <property type="project" value="UniProtKB-UniRule"/>
</dbReference>
<feature type="binding site" description="axial binding residue" evidence="14">
    <location>
        <position position="402"/>
    </location>
    <ligand>
        <name>heme</name>
        <dbReference type="ChEBI" id="CHEBI:30413"/>
    </ligand>
    <ligandPart>
        <name>Fe</name>
        <dbReference type="ChEBI" id="CHEBI:18248"/>
    </ligandPart>
</feature>
<dbReference type="PIRSF" id="PIRSF000209">
    <property type="entry name" value="Bifunctional_P450_P450R"/>
    <property type="match status" value="1"/>
</dbReference>
<comment type="cofactor">
    <cofactor evidence="13">
        <name>FAD</name>
        <dbReference type="ChEBI" id="CHEBI:57692"/>
    </cofactor>
    <cofactor evidence="13">
        <name>FMN</name>
        <dbReference type="ChEBI" id="CHEBI:58210"/>
    </cofactor>
</comment>
<dbReference type="InterPro" id="IPR001433">
    <property type="entry name" value="OxRdtase_FAD/NAD-bd"/>
</dbReference>
<evidence type="ECO:0000256" key="6">
    <source>
        <dbReference type="ARBA" id="ARBA00022643"/>
    </source>
</evidence>
<keyword evidence="12 13" id="KW-0503">Monooxygenase</keyword>
<evidence type="ECO:0000256" key="15">
    <source>
        <dbReference type="SAM" id="MobiDB-lite"/>
    </source>
</evidence>
<feature type="domain" description="FAD-binding FR-type" evidence="17">
    <location>
        <begin position="665"/>
        <end position="899"/>
    </location>
</feature>
<protein>
    <recommendedName>
        <fullName evidence="13">Bifunctional cytochrome P450/NADPH--P450 reductase</fullName>
    </recommendedName>
    <domain>
        <recommendedName>
            <fullName evidence="13">Cytochrome P450</fullName>
            <ecNumber evidence="13">1.14.14.1</ecNumber>
        </recommendedName>
    </domain>
    <domain>
        <recommendedName>
            <fullName evidence="13">NADPH--cytochrome P450 reductase</fullName>
            <ecNumber evidence="13">1.6.2.4</ecNumber>
        </recommendedName>
    </domain>
</protein>
<keyword evidence="9 13" id="KW-0521">NADP</keyword>
<dbReference type="Proteomes" id="UP000500767">
    <property type="component" value="Chromosome"/>
</dbReference>
<feature type="compositionally biased region" description="Low complexity" evidence="15">
    <location>
        <begin position="458"/>
        <end position="471"/>
    </location>
</feature>
<dbReference type="GO" id="GO:0070330">
    <property type="term" value="F:aromatase activity"/>
    <property type="evidence" value="ECO:0007669"/>
    <property type="project" value="UniProtKB-UniRule"/>
</dbReference>
<evidence type="ECO:0000256" key="8">
    <source>
        <dbReference type="ARBA" id="ARBA00022827"/>
    </source>
</evidence>
<evidence type="ECO:0000256" key="4">
    <source>
        <dbReference type="ARBA" id="ARBA00022617"/>
    </source>
</evidence>
<dbReference type="PANTHER" id="PTHR19384">
    <property type="entry name" value="NITRIC OXIDE SYNTHASE-RELATED"/>
    <property type="match status" value="1"/>
</dbReference>
<dbReference type="InterPro" id="IPR029039">
    <property type="entry name" value="Flavoprotein-like_sf"/>
</dbReference>
<dbReference type="PANTHER" id="PTHR19384:SF127">
    <property type="entry name" value="BIFUNCTIONAL CYTOCHROME P450_NADPH--P450 REDUCTASE"/>
    <property type="match status" value="1"/>
</dbReference>
<gene>
    <name evidence="18" type="ORF">HN018_03630</name>
</gene>
<evidence type="ECO:0000259" key="16">
    <source>
        <dbReference type="PROSITE" id="PS50902"/>
    </source>
</evidence>
<dbReference type="KEGG" id="lck:HN018_03630"/>
<keyword evidence="13" id="KW-0249">Electron transport</keyword>
<dbReference type="SUPFAM" id="SSF52343">
    <property type="entry name" value="Ferredoxin reductase-like, C-terminal NADP-linked domain"/>
    <property type="match status" value="1"/>
</dbReference>
<dbReference type="Gene3D" id="2.40.30.10">
    <property type="entry name" value="Translation factors"/>
    <property type="match status" value="2"/>
</dbReference>
<keyword evidence="11 13" id="KW-0408">Iron</keyword>
<name>A0A6M8HLN3_9PROT</name>